<organism evidence="1 2">
    <name type="scientific">Bergeyella porcorum</name>
    <dbReference type="NCBI Taxonomy" id="1735111"/>
    <lineage>
        <taxon>Bacteria</taxon>
        <taxon>Pseudomonadati</taxon>
        <taxon>Bacteroidota</taxon>
        <taxon>Flavobacteriia</taxon>
        <taxon>Flavobacteriales</taxon>
        <taxon>Weeksellaceae</taxon>
        <taxon>Bergeyella</taxon>
    </lineage>
</organism>
<dbReference type="KEGG" id="bpor:BPO_1258"/>
<keyword evidence="2" id="KW-1185">Reference proteome</keyword>
<protein>
    <submittedName>
        <fullName evidence="1">Uncharacterized protein</fullName>
    </submittedName>
</protein>
<dbReference type="Proteomes" id="UP001432059">
    <property type="component" value="Chromosome"/>
</dbReference>
<proteinExistence type="predicted"/>
<accession>A0AAU0F0R1</accession>
<dbReference type="EMBL" id="CP136426">
    <property type="protein sequence ID" value="WOC51905.1"/>
    <property type="molecule type" value="Genomic_DNA"/>
</dbReference>
<reference evidence="1" key="1">
    <citation type="submission" date="2023-10" db="EMBL/GenBank/DDBJ databases">
        <title>Characterization and whole genome sequencing of a novel strain of Bergeyella porcorum QD2021 isolated from pig.</title>
        <authorList>
            <person name="Liu G."/>
            <person name="Chen C."/>
            <person name="Han X."/>
        </authorList>
    </citation>
    <scope>NUCLEOTIDE SEQUENCE</scope>
    <source>
        <strain evidence="1">QD2021</strain>
    </source>
</reference>
<evidence type="ECO:0000313" key="1">
    <source>
        <dbReference type="EMBL" id="WOC51905.1"/>
    </source>
</evidence>
<name>A0AAU0F0R1_9FLAO</name>
<gene>
    <name evidence="1" type="ORF">BPO_1258</name>
</gene>
<sequence>MSYFKAGFGQVGKHCFNLGEILARIPWKASNTSLEEV</sequence>
<dbReference type="AlphaFoldDB" id="A0AAU0F0R1"/>
<evidence type="ECO:0000313" key="2">
    <source>
        <dbReference type="Proteomes" id="UP001432059"/>
    </source>
</evidence>